<name>A0AAV7L456_PLEWA</name>
<dbReference type="GO" id="GO:0005905">
    <property type="term" value="C:clathrin-coated pit"/>
    <property type="evidence" value="ECO:0007669"/>
    <property type="project" value="UniProtKB-SubCell"/>
</dbReference>
<dbReference type="Gene3D" id="1.20.1270.60">
    <property type="entry name" value="Arfaptin homology (AH) domain/BAR domain"/>
    <property type="match status" value="1"/>
</dbReference>
<dbReference type="FunFam" id="1.20.1270.60:FF:000016">
    <property type="entry name" value="FCH domain only protein 2"/>
    <property type="match status" value="1"/>
</dbReference>
<evidence type="ECO:0000259" key="9">
    <source>
        <dbReference type="PROSITE" id="PS51072"/>
    </source>
</evidence>
<keyword evidence="4 7" id="KW-0175">Coiled coil</keyword>
<keyword evidence="3" id="KW-0254">Endocytosis</keyword>
<protein>
    <recommendedName>
        <fullName evidence="13">F-BAR domain only protein 1</fullName>
    </recommendedName>
</protein>
<evidence type="ECO:0000256" key="3">
    <source>
        <dbReference type="ARBA" id="ARBA00022583"/>
    </source>
</evidence>
<dbReference type="GO" id="GO:0048268">
    <property type="term" value="P:clathrin coat assembly"/>
    <property type="evidence" value="ECO:0007669"/>
    <property type="project" value="TreeGrafter"/>
</dbReference>
<feature type="compositionally biased region" description="Pro residues" evidence="8">
    <location>
        <begin position="558"/>
        <end position="573"/>
    </location>
</feature>
<evidence type="ECO:0000256" key="2">
    <source>
        <dbReference type="ARBA" id="ARBA00011064"/>
    </source>
</evidence>
<proteinExistence type="inferred from homology"/>
<feature type="region of interest" description="Disordered" evidence="8">
    <location>
        <begin position="536"/>
        <end position="631"/>
    </location>
</feature>
<feature type="region of interest" description="Disordered" evidence="8">
    <location>
        <begin position="776"/>
        <end position="815"/>
    </location>
</feature>
<dbReference type="SMART" id="SM00055">
    <property type="entry name" value="FCH"/>
    <property type="match status" value="1"/>
</dbReference>
<comment type="similarity">
    <text evidence="2">Belongs to the FCHO family.</text>
</comment>
<evidence type="ECO:0000256" key="5">
    <source>
        <dbReference type="ARBA" id="ARBA00023136"/>
    </source>
</evidence>
<dbReference type="PANTHER" id="PTHR23065">
    <property type="entry name" value="PROLINE-SERINE-THREONINE PHOSPHATASE INTERACTING PROTEIN 1"/>
    <property type="match status" value="1"/>
</dbReference>
<evidence type="ECO:0000256" key="4">
    <source>
        <dbReference type="ARBA" id="ARBA00023054"/>
    </source>
</evidence>
<dbReference type="SUPFAM" id="SSF103657">
    <property type="entry name" value="BAR/IMD domain-like"/>
    <property type="match status" value="1"/>
</dbReference>
<dbReference type="Pfam" id="PF22699">
    <property type="entry name" value="GMIP-like_FCH"/>
    <property type="match status" value="1"/>
</dbReference>
<feature type="region of interest" description="Disordered" evidence="8">
    <location>
        <begin position="697"/>
        <end position="762"/>
    </location>
</feature>
<keyword evidence="5" id="KW-0472">Membrane</keyword>
<dbReference type="EMBL" id="JANPWB010000016">
    <property type="protein sequence ID" value="KAJ1085852.1"/>
    <property type="molecule type" value="Genomic_DNA"/>
</dbReference>
<dbReference type="GO" id="GO:0072583">
    <property type="term" value="P:clathrin-dependent endocytosis"/>
    <property type="evidence" value="ECO:0007669"/>
    <property type="project" value="TreeGrafter"/>
</dbReference>
<organism evidence="11 12">
    <name type="scientific">Pleurodeles waltl</name>
    <name type="common">Iberian ribbed newt</name>
    <dbReference type="NCBI Taxonomy" id="8319"/>
    <lineage>
        <taxon>Eukaryota</taxon>
        <taxon>Metazoa</taxon>
        <taxon>Chordata</taxon>
        <taxon>Craniata</taxon>
        <taxon>Vertebrata</taxon>
        <taxon>Euteleostomi</taxon>
        <taxon>Amphibia</taxon>
        <taxon>Batrachia</taxon>
        <taxon>Caudata</taxon>
        <taxon>Salamandroidea</taxon>
        <taxon>Salamandridae</taxon>
        <taxon>Pleurodelinae</taxon>
        <taxon>Pleurodeles</taxon>
    </lineage>
</organism>
<gene>
    <name evidence="11" type="ORF">NDU88_005977</name>
</gene>
<dbReference type="InterPro" id="IPR054713">
    <property type="entry name" value="GMIP/FCHO2-like_FCH"/>
</dbReference>
<evidence type="ECO:0000256" key="7">
    <source>
        <dbReference type="PROSITE-ProRule" id="PRU01077"/>
    </source>
</evidence>
<evidence type="ECO:0000256" key="6">
    <source>
        <dbReference type="ARBA" id="ARBA00023176"/>
    </source>
</evidence>
<dbReference type="Proteomes" id="UP001066276">
    <property type="component" value="Chromosome 12"/>
</dbReference>
<accession>A0AAV7L456</accession>
<reference evidence="11" key="1">
    <citation type="journal article" date="2022" name="bioRxiv">
        <title>Sequencing and chromosome-scale assembly of the giantPleurodeles waltlgenome.</title>
        <authorList>
            <person name="Brown T."/>
            <person name="Elewa A."/>
            <person name="Iarovenko S."/>
            <person name="Subramanian E."/>
            <person name="Araus A.J."/>
            <person name="Petzold A."/>
            <person name="Susuki M."/>
            <person name="Suzuki K.-i.T."/>
            <person name="Hayashi T."/>
            <person name="Toyoda A."/>
            <person name="Oliveira C."/>
            <person name="Osipova E."/>
            <person name="Leigh N.D."/>
            <person name="Simon A."/>
            <person name="Yun M.H."/>
        </authorList>
    </citation>
    <scope>NUCLEOTIDE SEQUENCE</scope>
    <source>
        <strain evidence="11">20211129_DDA</strain>
        <tissue evidence="11">Liver</tissue>
    </source>
</reference>
<keyword evidence="6" id="KW-0168">Coated pit</keyword>
<dbReference type="InterPro" id="IPR027267">
    <property type="entry name" value="AH/BAR_dom_sf"/>
</dbReference>
<dbReference type="GO" id="GO:0030136">
    <property type="term" value="C:clathrin-coated vesicle"/>
    <property type="evidence" value="ECO:0007669"/>
    <property type="project" value="TreeGrafter"/>
</dbReference>
<feature type="region of interest" description="Disordered" evidence="8">
    <location>
        <begin position="387"/>
        <end position="407"/>
    </location>
</feature>
<comment type="subcellular location">
    <subcellularLocation>
        <location evidence="1">Membrane</location>
        <location evidence="1">Clathrin-coated pit</location>
        <topology evidence="1">Peripheral membrane protein</topology>
        <orientation evidence="1">Cytoplasmic side</orientation>
    </subcellularLocation>
</comment>
<feature type="region of interest" description="Disordered" evidence="8">
    <location>
        <begin position="461"/>
        <end position="513"/>
    </location>
</feature>
<keyword evidence="12" id="KW-1185">Reference proteome</keyword>
<evidence type="ECO:0000313" key="11">
    <source>
        <dbReference type="EMBL" id="KAJ1085852.1"/>
    </source>
</evidence>
<dbReference type="AlphaFoldDB" id="A0AAV7L456"/>
<sequence>MSYFGENFWGEKNMGFGVLYHNMKHGQISTKELADFVRERAAIEETYSKSMVKLSRLASNSSLLGTFAPVWELFRISSDKLALCHQELVRKLHDLIKEINRYGEEQVKVHKKSKEEVSGTLEAVQALHSTAQLLQKSKENYCVKTVEFERLRKEGVNQKEVEKAELKSKKAAESLRRAVDKYNLVRLDFELKMQDSAQRFQELEDVHLKHMKVLISCYSHSIEDTHVQIGQVHEEFKQNMENICIDNLLKKFAESKGTGKEKPGAVDFDICSIPSALEGVKRSRVKPFRIPGLGRKEKGADSVESQDVDGMNCPDVEVDDEGFTVRPDINRNDILHSVCWRPRPGWHFLGTFVARSEDEGLVVLTPGVSQPHPFRDVRPVENACTGPAEQDNNFCSSSDSDFDDNEGPRRFRIQIKPFQPRDENCNTEAAVEELRATVGALILPPSAGVTMKRNNSRHTAVLNPASVDAESEATSGTGEDSRKLPTPSLTSRTSSSSMRSSADPPEPLFGPPLESAFEQEDLTASGVYVLTSSPSLFSSSPENVEDSGLDSPSHAAPGPSPDSRPWTPRPITPQSPATQRATKDSPVFLEDKKGSTPALCGHPAKRADRRSWRLRPGSSPPSPTNSSQRDSLFTNFSCSTFESNTEEDTGLWTGMNGPRCTRSGGLSGRSLTDPFFRTLGAPSVSTSSLEALNYWRARPPSPTRRQPSDGDASVSSNSVSSSSPTSLPAESSSPSQCTRRLSSSRDSERSSPTCRPAAPEPSITVDLSLVTSDTPACDGLTVAPPLQRPRGKRVSSGRRNGGLSRSLTPSPSLAPSPLSVASGCLSDRGFFISPQLGLGHSRGPSPVVLGSHDTLPVAAAFTEYVHSYFKGEDLESCLVKITGEVAMSFPAGIVRVFSSTPPPPVLSFRLVNTTRIEQFLPNAELLYSDLSQSDLRTKDFWLNMPALTSNLQRQAEQAPGAPYYNVALLKYQVSRPSPASAPLRLAASWSCEPTCTRVSVEYAYSSFAMATPAPLNNIQILLPVEEPVTNMELHPSASWSLEEKRVLWRLPDLSEGNEGTGHLSASWHPLCGPSKASLVAAQFTSEGSTLSGVDLELVGSGYRMSLVKKRFATGKYLAGC</sequence>
<feature type="domain" description="MHD" evidence="9">
    <location>
        <begin position="854"/>
        <end position="1119"/>
    </location>
</feature>
<dbReference type="GO" id="GO:0005886">
    <property type="term" value="C:plasma membrane"/>
    <property type="evidence" value="ECO:0007669"/>
    <property type="project" value="TreeGrafter"/>
</dbReference>
<evidence type="ECO:0008006" key="13">
    <source>
        <dbReference type="Google" id="ProtNLM"/>
    </source>
</evidence>
<evidence type="ECO:0000259" key="10">
    <source>
        <dbReference type="PROSITE" id="PS51741"/>
    </source>
</evidence>
<dbReference type="PROSITE" id="PS51741">
    <property type="entry name" value="F_BAR"/>
    <property type="match status" value="1"/>
</dbReference>
<feature type="compositionally biased region" description="Low complexity" evidence="8">
    <location>
        <begin position="797"/>
        <end position="815"/>
    </location>
</feature>
<dbReference type="InterPro" id="IPR031160">
    <property type="entry name" value="F_BAR_dom"/>
</dbReference>
<dbReference type="PANTHER" id="PTHR23065:SF6">
    <property type="entry name" value="F-BAR DOMAIN ONLY PROTEIN 1"/>
    <property type="match status" value="1"/>
</dbReference>
<feature type="compositionally biased region" description="Low complexity" evidence="8">
    <location>
        <begin position="709"/>
        <end position="741"/>
    </location>
</feature>
<evidence type="ECO:0000256" key="8">
    <source>
        <dbReference type="SAM" id="MobiDB-lite"/>
    </source>
</evidence>
<dbReference type="InterPro" id="IPR028565">
    <property type="entry name" value="MHD"/>
</dbReference>
<dbReference type="InterPro" id="IPR018808">
    <property type="entry name" value="Muniscin_C"/>
</dbReference>
<feature type="compositionally biased region" description="Low complexity" evidence="8">
    <location>
        <begin position="484"/>
        <end position="501"/>
    </location>
</feature>
<dbReference type="InterPro" id="IPR001060">
    <property type="entry name" value="FCH_dom"/>
</dbReference>
<comment type="caution">
    <text evidence="11">The sequence shown here is derived from an EMBL/GenBank/DDBJ whole genome shotgun (WGS) entry which is preliminary data.</text>
</comment>
<dbReference type="PROSITE" id="PS51072">
    <property type="entry name" value="MHD"/>
    <property type="match status" value="1"/>
</dbReference>
<dbReference type="InterPro" id="IPR036168">
    <property type="entry name" value="AP2_Mu_C_sf"/>
</dbReference>
<evidence type="ECO:0000256" key="1">
    <source>
        <dbReference type="ARBA" id="ARBA00004283"/>
    </source>
</evidence>
<evidence type="ECO:0000313" key="12">
    <source>
        <dbReference type="Proteomes" id="UP001066276"/>
    </source>
</evidence>
<feature type="domain" description="F-BAR" evidence="10">
    <location>
        <begin position="1"/>
        <end position="248"/>
    </location>
</feature>
<dbReference type="SUPFAM" id="SSF49447">
    <property type="entry name" value="Second domain of Mu2 adaptin subunit (ap50) of ap2 adaptor"/>
    <property type="match status" value="1"/>
</dbReference>
<dbReference type="Pfam" id="PF10291">
    <property type="entry name" value="muHD"/>
    <property type="match status" value="1"/>
</dbReference>